<dbReference type="InterPro" id="IPR022137">
    <property type="entry name" value="Znf_prot_DUF3669"/>
</dbReference>
<accession>A0ABR4FV04</accession>
<evidence type="ECO:0000313" key="2">
    <source>
        <dbReference type="EMBL" id="KAL2787103.1"/>
    </source>
</evidence>
<feature type="domain" description="DUF3669" evidence="1">
    <location>
        <begin position="197"/>
        <end position="257"/>
    </location>
</feature>
<evidence type="ECO:0000313" key="3">
    <source>
        <dbReference type="Proteomes" id="UP001610563"/>
    </source>
</evidence>
<name>A0ABR4FV04_9EURO</name>
<sequence>MNQQQLRRIGAGFCGTVWSATETGSAFKREDGGPSRSLLHDFRTHQHILHCMHTRHNVNIPLCHGFIKSTDDWWMDNRDQRYCPPRISSQILSSETNRDCLIRPYLGRRRIRPTSGRFSAFSLRNYPLHLDQMEEIGIPEGDVLRYARTMAKALAQLHWMARIDGNDVEFVLASPSKHLDKATPAESWDNALGRHEMWMFDFDLARNMSMDEQGTRQAANAFLKNDPYYPRPHQDPPLWTAFREQYLTTSEDCLRNEANQTLRELPPLFIHLVEEFNVANGH</sequence>
<proteinExistence type="predicted"/>
<dbReference type="PANTHER" id="PTHR40780:SF3">
    <property type="entry name" value="DUF3669 DOMAIN-CONTAINING PROTEIN"/>
    <property type="match status" value="1"/>
</dbReference>
<organism evidence="2 3">
    <name type="scientific">Aspergillus keveii</name>
    <dbReference type="NCBI Taxonomy" id="714993"/>
    <lineage>
        <taxon>Eukaryota</taxon>
        <taxon>Fungi</taxon>
        <taxon>Dikarya</taxon>
        <taxon>Ascomycota</taxon>
        <taxon>Pezizomycotina</taxon>
        <taxon>Eurotiomycetes</taxon>
        <taxon>Eurotiomycetidae</taxon>
        <taxon>Eurotiales</taxon>
        <taxon>Aspergillaceae</taxon>
        <taxon>Aspergillus</taxon>
        <taxon>Aspergillus subgen. Nidulantes</taxon>
    </lineage>
</organism>
<gene>
    <name evidence="2" type="ORF">BJX66DRAFT_328154</name>
</gene>
<comment type="caution">
    <text evidence="2">The sequence shown here is derived from an EMBL/GenBank/DDBJ whole genome shotgun (WGS) entry which is preliminary data.</text>
</comment>
<dbReference type="PANTHER" id="PTHR40780">
    <property type="entry name" value="DUF3669 DOMAIN-CONTAINING PROTEIN"/>
    <property type="match status" value="1"/>
</dbReference>
<protein>
    <submittedName>
        <fullName evidence="2">Zinc finger protein-domain-containing protein</fullName>
    </submittedName>
</protein>
<dbReference type="EMBL" id="JBFTWV010000104">
    <property type="protein sequence ID" value="KAL2787103.1"/>
    <property type="molecule type" value="Genomic_DNA"/>
</dbReference>
<evidence type="ECO:0000259" key="1">
    <source>
        <dbReference type="Pfam" id="PF12417"/>
    </source>
</evidence>
<dbReference type="Proteomes" id="UP001610563">
    <property type="component" value="Unassembled WGS sequence"/>
</dbReference>
<dbReference type="Pfam" id="PF12417">
    <property type="entry name" value="DUF3669"/>
    <property type="match status" value="1"/>
</dbReference>
<reference evidence="2 3" key="1">
    <citation type="submission" date="2024-07" db="EMBL/GenBank/DDBJ databases">
        <title>Section-level genome sequencing and comparative genomics of Aspergillus sections Usti and Cavernicolus.</title>
        <authorList>
            <consortium name="Lawrence Berkeley National Laboratory"/>
            <person name="Nybo J.L."/>
            <person name="Vesth T.C."/>
            <person name="Theobald S."/>
            <person name="Frisvad J.C."/>
            <person name="Larsen T.O."/>
            <person name="Kjaerboelling I."/>
            <person name="Rothschild-Mancinelli K."/>
            <person name="Lyhne E.K."/>
            <person name="Kogle M.E."/>
            <person name="Barry K."/>
            <person name="Clum A."/>
            <person name="Na H."/>
            <person name="Ledsgaard L."/>
            <person name="Lin J."/>
            <person name="Lipzen A."/>
            <person name="Kuo A."/>
            <person name="Riley R."/>
            <person name="Mondo S."/>
            <person name="Labutti K."/>
            <person name="Haridas S."/>
            <person name="Pangalinan J."/>
            <person name="Salamov A.A."/>
            <person name="Simmons B.A."/>
            <person name="Magnuson J.K."/>
            <person name="Chen J."/>
            <person name="Drula E."/>
            <person name="Henrissat B."/>
            <person name="Wiebenga A."/>
            <person name="Lubbers R.J."/>
            <person name="Gomes A.C."/>
            <person name="Makela M.R."/>
            <person name="Stajich J."/>
            <person name="Grigoriev I.V."/>
            <person name="Mortensen U.H."/>
            <person name="De Vries R.P."/>
            <person name="Baker S.E."/>
            <person name="Andersen M.R."/>
        </authorList>
    </citation>
    <scope>NUCLEOTIDE SEQUENCE [LARGE SCALE GENOMIC DNA]</scope>
    <source>
        <strain evidence="2 3">CBS 209.92</strain>
    </source>
</reference>
<keyword evidence="3" id="KW-1185">Reference proteome</keyword>